<organism evidence="1 2">
    <name type="scientific">Nocardia ninae NBRC 108245</name>
    <dbReference type="NCBI Taxonomy" id="1210091"/>
    <lineage>
        <taxon>Bacteria</taxon>
        <taxon>Bacillati</taxon>
        <taxon>Actinomycetota</taxon>
        <taxon>Actinomycetes</taxon>
        <taxon>Mycobacteriales</taxon>
        <taxon>Nocardiaceae</taxon>
        <taxon>Nocardia</taxon>
    </lineage>
</organism>
<keyword evidence="2" id="KW-1185">Reference proteome</keyword>
<comment type="caution">
    <text evidence="1">The sequence shown here is derived from an EMBL/GenBank/DDBJ whole genome shotgun (WGS) entry which is preliminary data.</text>
</comment>
<dbReference type="AlphaFoldDB" id="A0A511MT34"/>
<dbReference type="Proteomes" id="UP000321424">
    <property type="component" value="Unassembled WGS sequence"/>
</dbReference>
<dbReference type="EMBL" id="BJXA01000094">
    <property type="protein sequence ID" value="GEM43347.1"/>
    <property type="molecule type" value="Genomic_DNA"/>
</dbReference>
<protein>
    <submittedName>
        <fullName evidence="1">Uncharacterized protein</fullName>
    </submittedName>
</protein>
<sequence length="62" mass="6546">MPQQPDNPHADDSIGNSNCDPVLACQCCPPRRIEADQMTIDRGTIVCGICVQPFTTEAGSGA</sequence>
<reference evidence="1 2" key="1">
    <citation type="submission" date="2019-07" db="EMBL/GenBank/DDBJ databases">
        <title>Whole genome shotgun sequence of Nocardia ninae NBRC 108245.</title>
        <authorList>
            <person name="Hosoyama A."/>
            <person name="Uohara A."/>
            <person name="Ohji S."/>
            <person name="Ichikawa N."/>
        </authorList>
    </citation>
    <scope>NUCLEOTIDE SEQUENCE [LARGE SCALE GENOMIC DNA]</scope>
    <source>
        <strain evidence="1 2">NBRC 108245</strain>
    </source>
</reference>
<accession>A0A511MT34</accession>
<gene>
    <name evidence="1" type="ORF">NN4_78660</name>
</gene>
<proteinExistence type="predicted"/>
<evidence type="ECO:0000313" key="1">
    <source>
        <dbReference type="EMBL" id="GEM43347.1"/>
    </source>
</evidence>
<evidence type="ECO:0000313" key="2">
    <source>
        <dbReference type="Proteomes" id="UP000321424"/>
    </source>
</evidence>
<name>A0A511MT34_9NOCA</name>